<evidence type="ECO:0000256" key="5">
    <source>
        <dbReference type="ARBA" id="ARBA00012756"/>
    </source>
</evidence>
<reference evidence="14" key="1">
    <citation type="submission" date="2016-11" db="EMBL/GenBank/DDBJ databases">
        <authorList>
            <person name="Varghese N."/>
            <person name="Submissions S."/>
        </authorList>
    </citation>
    <scope>NUCLEOTIDE SEQUENCE [LARGE SCALE GENOMIC DNA]</scope>
    <source>
        <strain evidence="14">DSM 26884</strain>
    </source>
</reference>
<evidence type="ECO:0000259" key="10">
    <source>
        <dbReference type="Pfam" id="PF00703"/>
    </source>
</evidence>
<evidence type="ECO:0000256" key="6">
    <source>
        <dbReference type="ARBA" id="ARBA00022801"/>
    </source>
</evidence>
<evidence type="ECO:0000313" key="13">
    <source>
        <dbReference type="EMBL" id="SHJ46063.1"/>
    </source>
</evidence>
<evidence type="ECO:0000259" key="11">
    <source>
        <dbReference type="Pfam" id="PF02836"/>
    </source>
</evidence>
<dbReference type="InterPro" id="IPR006104">
    <property type="entry name" value="Glyco_hydro_2_N"/>
</dbReference>
<dbReference type="SUPFAM" id="SSF51445">
    <property type="entry name" value="(Trans)glycosidases"/>
    <property type="match status" value="1"/>
</dbReference>
<dbReference type="EMBL" id="FQZN01000029">
    <property type="protein sequence ID" value="SHJ46063.1"/>
    <property type="molecule type" value="Genomic_DNA"/>
</dbReference>
<accession>A0A1M6JH82</accession>
<sequence length="982" mass="109891">MSRKHFLTTVLFLLTTCLLQAQETERQYLSGTGLGNTVTWQFRVSEGRNSGHWSKIEVPSQWELQGFGEYTYGRWYKKPGVKNPSMEEGTYKRSFRIPRNWQGRNIRLWLDGVMTDTEVFVNGQSAGPVHQGGFYRFSYDVTDLLKYGSSNQIEVRVKKHSDNRTVNAAERKADWWLFGGIYRPVWLEAKPAVHIERLAVDARADGELKVEVHLQGVTGEESLSMEVSPVSAKDAEHRPVKVTADSVQLLTAHFDGISPWTPESPTLYRLTVSLLGKAGNVIHSMNTRIGFRTIDFRPRDGLYLNGTKLVMKGINRHSFHPDGGRTTNKELSIQDVKLIKEMNMNAVRSHYPPDTHFLDACDSLGLLYIDELAGWQNAYDTPTGTWLVREMLERDVNHPCIVLWSNGNEGGWNTAIDSLFRTYDPQKRHVIHPWADFDELDTHHYPAYLTGVARFTNGYKVFMPAEFMHGQYDQGHGAGLEDFWARYTAHPLFAGGFMWAYSDEAVRRSDRGGALDSEDYNAPDGILGPFREKEGSYYSVREVWSPIHVEPLMITPSFRGDFRVSNRYLFTNLGACSMRWRVLRCVSPLSGKEEGEVVAVADGGAQAWRQVADSGSVQLPSLIPGETGFAHISLPDNFFSGDILELEAYGADGESVCTRTFPIQAAQDYLQREMSGRANEYLSLQASGSSARKLAASENSASVPPCHIEETDTSITLSSSAVTVSFRKSDATIASVKRNTDGQIIPLKDGPVAVGMKMVLSGLSTRMENGAAVLCARYRGAADSIVWRMSPDGLLSMDAVLLNRASGGGGFDDAFTDTEVLNLGLTFSYPESECSGMRWMGRGPYRVWKNRIPGTNYGIWQKDYNNTITGESTDRLVYPEFKGYHANFYWATLQSPTSPFTVYAASDGIFLRVFTPEEPRGRQDGKNTMPDFPAGDISFLLEIPGIRCFKPISQHGPQSQPGIIRIKKGDEGIRLNLRFDFR</sequence>
<dbReference type="Gene3D" id="3.20.20.80">
    <property type="entry name" value="Glycosidases"/>
    <property type="match status" value="1"/>
</dbReference>
<dbReference type="PROSITE" id="PS00608">
    <property type="entry name" value="GLYCOSYL_HYDROL_F2_2"/>
    <property type="match status" value="1"/>
</dbReference>
<dbReference type="Pfam" id="PF00703">
    <property type="entry name" value="Glyco_hydro_2"/>
    <property type="match status" value="1"/>
</dbReference>
<feature type="domain" description="Glycoside hydrolase family 2 catalytic" evidence="11">
    <location>
        <begin position="302"/>
        <end position="506"/>
    </location>
</feature>
<name>A0A1M6JH82_9BACE</name>
<dbReference type="InterPro" id="IPR036156">
    <property type="entry name" value="Beta-gal/glucu_dom_sf"/>
</dbReference>
<dbReference type="GO" id="GO:0009341">
    <property type="term" value="C:beta-galactosidase complex"/>
    <property type="evidence" value="ECO:0007669"/>
    <property type="project" value="TreeGrafter"/>
</dbReference>
<evidence type="ECO:0000256" key="7">
    <source>
        <dbReference type="ARBA" id="ARBA00022837"/>
    </source>
</evidence>
<proteinExistence type="inferred from homology"/>
<dbReference type="InterPro" id="IPR023232">
    <property type="entry name" value="Glyco_hydro_2_AS"/>
</dbReference>
<feature type="chain" id="PRO_5009918689" description="beta-galactosidase" evidence="9">
    <location>
        <begin position="22"/>
        <end position="982"/>
    </location>
</feature>
<organism evidence="13 14">
    <name type="scientific">Bacteroides stercorirosoris</name>
    <dbReference type="NCBI Taxonomy" id="871324"/>
    <lineage>
        <taxon>Bacteria</taxon>
        <taxon>Pseudomonadati</taxon>
        <taxon>Bacteroidota</taxon>
        <taxon>Bacteroidia</taxon>
        <taxon>Bacteroidales</taxon>
        <taxon>Bacteroidaceae</taxon>
        <taxon>Bacteroides</taxon>
    </lineage>
</organism>
<dbReference type="GeneID" id="92713931"/>
<evidence type="ECO:0000256" key="4">
    <source>
        <dbReference type="ARBA" id="ARBA00011245"/>
    </source>
</evidence>
<feature type="signal peptide" evidence="9">
    <location>
        <begin position="1"/>
        <end position="21"/>
    </location>
</feature>
<dbReference type="AlphaFoldDB" id="A0A1M6JH82"/>
<feature type="domain" description="Glycosyl hydrolases family 2 sugar binding" evidence="12">
    <location>
        <begin position="54"/>
        <end position="191"/>
    </location>
</feature>
<gene>
    <name evidence="13" type="ORF">SAMN05444350_12937</name>
</gene>
<keyword evidence="14" id="KW-1185">Reference proteome</keyword>
<evidence type="ECO:0000256" key="9">
    <source>
        <dbReference type="SAM" id="SignalP"/>
    </source>
</evidence>
<dbReference type="SUPFAM" id="SSF49303">
    <property type="entry name" value="beta-Galactosidase/glucuronidase domain"/>
    <property type="match status" value="1"/>
</dbReference>
<dbReference type="Proteomes" id="UP000184192">
    <property type="component" value="Unassembled WGS sequence"/>
</dbReference>
<evidence type="ECO:0000256" key="8">
    <source>
        <dbReference type="ARBA" id="ARBA00023295"/>
    </source>
</evidence>
<dbReference type="GO" id="GO:0005990">
    <property type="term" value="P:lactose catabolic process"/>
    <property type="evidence" value="ECO:0007669"/>
    <property type="project" value="TreeGrafter"/>
</dbReference>
<dbReference type="RefSeq" id="WP_025832157.1">
    <property type="nucleotide sequence ID" value="NZ_FQZN01000029.1"/>
</dbReference>
<dbReference type="EC" id="3.2.1.23" evidence="5"/>
<comment type="catalytic activity">
    <reaction evidence="1">
        <text>Hydrolysis of terminal non-reducing beta-D-galactose residues in beta-D-galactosides.</text>
        <dbReference type="EC" id="3.2.1.23"/>
    </reaction>
</comment>
<dbReference type="SUPFAM" id="SSF49785">
    <property type="entry name" value="Galactose-binding domain-like"/>
    <property type="match status" value="1"/>
</dbReference>
<dbReference type="InterPro" id="IPR050347">
    <property type="entry name" value="Bact_Beta-galactosidase"/>
</dbReference>
<protein>
    <recommendedName>
        <fullName evidence="5">beta-galactosidase</fullName>
        <ecNumber evidence="5">3.2.1.23</ecNumber>
    </recommendedName>
</protein>
<dbReference type="PANTHER" id="PTHR46323">
    <property type="entry name" value="BETA-GALACTOSIDASE"/>
    <property type="match status" value="1"/>
</dbReference>
<dbReference type="InterPro" id="IPR008979">
    <property type="entry name" value="Galactose-bd-like_sf"/>
</dbReference>
<evidence type="ECO:0000256" key="3">
    <source>
        <dbReference type="ARBA" id="ARBA00007401"/>
    </source>
</evidence>
<dbReference type="InterPro" id="IPR013783">
    <property type="entry name" value="Ig-like_fold"/>
</dbReference>
<comment type="cofactor">
    <cofactor evidence="2">
        <name>Ca(2+)</name>
        <dbReference type="ChEBI" id="CHEBI:29108"/>
    </cofactor>
</comment>
<evidence type="ECO:0000259" key="12">
    <source>
        <dbReference type="Pfam" id="PF02837"/>
    </source>
</evidence>
<keyword evidence="7" id="KW-0106">Calcium</keyword>
<evidence type="ECO:0000256" key="1">
    <source>
        <dbReference type="ARBA" id="ARBA00001412"/>
    </source>
</evidence>
<keyword evidence="6" id="KW-0378">Hydrolase</keyword>
<dbReference type="GO" id="GO:0030246">
    <property type="term" value="F:carbohydrate binding"/>
    <property type="evidence" value="ECO:0007669"/>
    <property type="project" value="InterPro"/>
</dbReference>
<dbReference type="InterPro" id="IPR011013">
    <property type="entry name" value="Gal_mutarotase_sf_dom"/>
</dbReference>
<dbReference type="InterPro" id="IPR006102">
    <property type="entry name" value="Ig-like_GH2"/>
</dbReference>
<dbReference type="Gene3D" id="2.70.98.10">
    <property type="match status" value="1"/>
</dbReference>
<dbReference type="GO" id="GO:0004565">
    <property type="term" value="F:beta-galactosidase activity"/>
    <property type="evidence" value="ECO:0007669"/>
    <property type="project" value="UniProtKB-EC"/>
</dbReference>
<dbReference type="Pfam" id="PF02836">
    <property type="entry name" value="Glyco_hydro_2_C"/>
    <property type="match status" value="1"/>
</dbReference>
<dbReference type="Pfam" id="PF02837">
    <property type="entry name" value="Glyco_hydro_2_N"/>
    <property type="match status" value="1"/>
</dbReference>
<dbReference type="eggNOG" id="COG3250">
    <property type="taxonomic scope" value="Bacteria"/>
</dbReference>
<dbReference type="InterPro" id="IPR006101">
    <property type="entry name" value="Glyco_hydro_2"/>
</dbReference>
<dbReference type="SUPFAM" id="SSF74650">
    <property type="entry name" value="Galactose mutarotase-like"/>
    <property type="match status" value="1"/>
</dbReference>
<keyword evidence="9" id="KW-0732">Signal</keyword>
<comment type="similarity">
    <text evidence="3">Belongs to the glycosyl hydrolase 2 family.</text>
</comment>
<keyword evidence="8" id="KW-0326">Glycosidase</keyword>
<evidence type="ECO:0000256" key="2">
    <source>
        <dbReference type="ARBA" id="ARBA00001913"/>
    </source>
</evidence>
<comment type="subunit">
    <text evidence="4">Monomer.</text>
</comment>
<dbReference type="InterPro" id="IPR014718">
    <property type="entry name" value="GH-type_carb-bd"/>
</dbReference>
<dbReference type="InterPro" id="IPR017853">
    <property type="entry name" value="GH"/>
</dbReference>
<dbReference type="InterPro" id="IPR006103">
    <property type="entry name" value="Glyco_hydro_2_cat"/>
</dbReference>
<dbReference type="PANTHER" id="PTHR46323:SF2">
    <property type="entry name" value="BETA-GALACTOSIDASE"/>
    <property type="match status" value="1"/>
</dbReference>
<evidence type="ECO:0000313" key="14">
    <source>
        <dbReference type="Proteomes" id="UP000184192"/>
    </source>
</evidence>
<dbReference type="PRINTS" id="PR00132">
    <property type="entry name" value="GLHYDRLASE2"/>
</dbReference>
<dbReference type="Gene3D" id="2.60.40.10">
    <property type="entry name" value="Immunoglobulins"/>
    <property type="match status" value="1"/>
</dbReference>
<feature type="domain" description="Glycoside hydrolase family 2 immunoglobulin-like beta-sandwich" evidence="10">
    <location>
        <begin position="193"/>
        <end position="292"/>
    </location>
</feature>
<dbReference type="Gene3D" id="2.60.120.260">
    <property type="entry name" value="Galactose-binding domain-like"/>
    <property type="match status" value="1"/>
</dbReference>